<reference evidence="1" key="1">
    <citation type="journal article" date="2014" name="Front. Microbiol.">
        <title>High frequency of phylogenetically diverse reductive dehalogenase-homologous genes in deep subseafloor sedimentary metagenomes.</title>
        <authorList>
            <person name="Kawai M."/>
            <person name="Futagami T."/>
            <person name="Toyoda A."/>
            <person name="Takaki Y."/>
            <person name="Nishi S."/>
            <person name="Hori S."/>
            <person name="Arai W."/>
            <person name="Tsubouchi T."/>
            <person name="Morono Y."/>
            <person name="Uchiyama I."/>
            <person name="Ito T."/>
            <person name="Fujiyama A."/>
            <person name="Inagaki F."/>
            <person name="Takami H."/>
        </authorList>
    </citation>
    <scope>NUCLEOTIDE SEQUENCE</scope>
    <source>
        <strain evidence="1">Expedition CK06-06</strain>
    </source>
</reference>
<dbReference type="EMBL" id="BART01008983">
    <property type="protein sequence ID" value="GAG60906.1"/>
    <property type="molecule type" value="Genomic_DNA"/>
</dbReference>
<sequence length="138" mass="15245">MGWTTPRIWVAKEKLTAALLNIHLRDNLVYLKDLWVDDTPENGATTTPVSSNWAYDHVDAADPHTGYRLESADHTHQSTGLQAGKLDHGAALNGLGDNDHTQYILHTEVDDIPVNGVTTDPISSNWAYDTKVNMRDAP</sequence>
<feature type="non-terminal residue" evidence="1">
    <location>
        <position position="138"/>
    </location>
</feature>
<gene>
    <name evidence="1" type="ORF">S01H4_20041</name>
</gene>
<protein>
    <submittedName>
        <fullName evidence="1">Uncharacterized protein</fullName>
    </submittedName>
</protein>
<organism evidence="1">
    <name type="scientific">marine sediment metagenome</name>
    <dbReference type="NCBI Taxonomy" id="412755"/>
    <lineage>
        <taxon>unclassified sequences</taxon>
        <taxon>metagenomes</taxon>
        <taxon>ecological metagenomes</taxon>
    </lineage>
</organism>
<evidence type="ECO:0000313" key="1">
    <source>
        <dbReference type="EMBL" id="GAG60906.1"/>
    </source>
</evidence>
<comment type="caution">
    <text evidence="1">The sequence shown here is derived from an EMBL/GenBank/DDBJ whole genome shotgun (WGS) entry which is preliminary data.</text>
</comment>
<accession>X1ALU6</accession>
<name>X1ALU6_9ZZZZ</name>
<dbReference type="AlphaFoldDB" id="X1ALU6"/>
<proteinExistence type="predicted"/>